<dbReference type="RefSeq" id="WP_406793368.1">
    <property type="nucleotide sequence ID" value="NZ_JBJHZX010000028.1"/>
</dbReference>
<protein>
    <submittedName>
        <fullName evidence="1">Uncharacterized protein</fullName>
    </submittedName>
</protein>
<reference evidence="1 2" key="1">
    <citation type="submission" date="2024-11" db="EMBL/GenBank/DDBJ databases">
        <authorList>
            <person name="Heng Y.C."/>
            <person name="Lim A.C.H."/>
            <person name="Lee J.K.Y."/>
            <person name="Kittelmann S."/>
        </authorList>
    </citation>
    <scope>NUCLEOTIDE SEQUENCE [LARGE SCALE GENOMIC DNA]</scope>
    <source>
        <strain evidence="1 2">WILCCON 0269</strain>
    </source>
</reference>
<keyword evidence="2" id="KW-1185">Reference proteome</keyword>
<proteinExistence type="predicted"/>
<comment type="caution">
    <text evidence="1">The sequence shown here is derived from an EMBL/GenBank/DDBJ whole genome shotgun (WGS) entry which is preliminary data.</text>
</comment>
<gene>
    <name evidence="1" type="ORF">ACJDU8_17110</name>
</gene>
<dbReference type="Proteomes" id="UP001623660">
    <property type="component" value="Unassembled WGS sequence"/>
</dbReference>
<dbReference type="EMBL" id="JBJHZX010000028">
    <property type="protein sequence ID" value="MFL0197263.1"/>
    <property type="molecule type" value="Genomic_DNA"/>
</dbReference>
<evidence type="ECO:0000313" key="1">
    <source>
        <dbReference type="EMBL" id="MFL0197263.1"/>
    </source>
</evidence>
<name>A0ABW8SNF9_9CLOT</name>
<organism evidence="1 2">
    <name type="scientific">Candidatus Clostridium eludens</name>
    <dbReference type="NCBI Taxonomy" id="3381663"/>
    <lineage>
        <taxon>Bacteria</taxon>
        <taxon>Bacillati</taxon>
        <taxon>Bacillota</taxon>
        <taxon>Clostridia</taxon>
        <taxon>Eubacteriales</taxon>
        <taxon>Clostridiaceae</taxon>
        <taxon>Clostridium</taxon>
    </lineage>
</organism>
<sequence length="332" mass="37769">MKLIKVEDGRLEIGNFYITSDMADYVGSATLTRDTTNNTISLVSDDYIERKFEQQNFVIEIEKQNWAYYSPNDYMEVYIGGDSEICGIRDDISGQSNCWKIVVEDGYIQVYYSNDCKNWFNAGGDKLIDSITRQGFKKKSDSSYPFTLQDYRIYKNSYITIQNLPENTVAILQDSEGNELKRRTFDENLQTQIILDYCVPNGKLIFLDPQGNTIYSIDNLDINYGDVFVLSPYDLEILYKGIVVVNPTLLDSFCEKVSIKNISTADTYNNLSISTTDDSDDLVQLSLDGQNFINTLAITSIAPNQTIDVYVKIIKSVNDSSYTVREFQLSIG</sequence>
<evidence type="ECO:0000313" key="2">
    <source>
        <dbReference type="Proteomes" id="UP001623660"/>
    </source>
</evidence>
<accession>A0ABW8SNF9</accession>